<accession>A0A8S9P3E8</accession>
<organism evidence="1 2">
    <name type="scientific">Brassica cretica</name>
    <name type="common">Mustard</name>
    <dbReference type="NCBI Taxonomy" id="69181"/>
    <lineage>
        <taxon>Eukaryota</taxon>
        <taxon>Viridiplantae</taxon>
        <taxon>Streptophyta</taxon>
        <taxon>Embryophyta</taxon>
        <taxon>Tracheophyta</taxon>
        <taxon>Spermatophyta</taxon>
        <taxon>Magnoliopsida</taxon>
        <taxon>eudicotyledons</taxon>
        <taxon>Gunneridae</taxon>
        <taxon>Pentapetalae</taxon>
        <taxon>rosids</taxon>
        <taxon>malvids</taxon>
        <taxon>Brassicales</taxon>
        <taxon>Brassicaceae</taxon>
        <taxon>Brassiceae</taxon>
        <taxon>Brassica</taxon>
    </lineage>
</organism>
<dbReference type="EMBL" id="QGKX02001521">
    <property type="protein sequence ID" value="KAF3510546.1"/>
    <property type="molecule type" value="Genomic_DNA"/>
</dbReference>
<name>A0A8S9P3E8_BRACR</name>
<evidence type="ECO:0000313" key="2">
    <source>
        <dbReference type="Proteomes" id="UP000712600"/>
    </source>
</evidence>
<dbReference type="Proteomes" id="UP000712600">
    <property type="component" value="Unassembled WGS sequence"/>
</dbReference>
<gene>
    <name evidence="1" type="ORF">F2Q69_00008419</name>
</gene>
<evidence type="ECO:0000313" key="1">
    <source>
        <dbReference type="EMBL" id="KAF3510546.1"/>
    </source>
</evidence>
<proteinExistence type="predicted"/>
<protein>
    <submittedName>
        <fullName evidence="1">Uncharacterized protein</fullName>
    </submittedName>
</protein>
<reference evidence="1" key="1">
    <citation type="submission" date="2019-12" db="EMBL/GenBank/DDBJ databases">
        <title>Genome sequencing and annotation of Brassica cretica.</title>
        <authorList>
            <person name="Studholme D.J."/>
            <person name="Sarris P."/>
        </authorList>
    </citation>
    <scope>NUCLEOTIDE SEQUENCE</scope>
    <source>
        <strain evidence="1">PFS-109/04</strain>
        <tissue evidence="1">Leaf</tissue>
    </source>
</reference>
<dbReference type="AlphaFoldDB" id="A0A8S9P3E8"/>
<comment type="caution">
    <text evidence="1">The sequence shown here is derived from an EMBL/GenBank/DDBJ whole genome shotgun (WGS) entry which is preliminary data.</text>
</comment>
<sequence length="115" mass="12767">MILAQTIYYVHLSLRSRSRSDVQPQPDSREALTIRRALTLGVPRSDLMLSGSARVLISASACAQPHFASRPSLRPRLQASVSTRDPIGTRQLESASQLTSEVHPFILEVRFNPTK</sequence>